<feature type="compositionally biased region" description="Low complexity" evidence="10">
    <location>
        <begin position="416"/>
        <end position="438"/>
    </location>
</feature>
<dbReference type="AlphaFoldDB" id="G7IGC8"/>
<dbReference type="Pfam" id="PF07714">
    <property type="entry name" value="PK_Tyr_Ser-Thr"/>
    <property type="match status" value="1"/>
</dbReference>
<dbReference type="FunFam" id="3.30.200.20:FF:000228">
    <property type="entry name" value="Serine/threonine-protein kinase BIK1"/>
    <property type="match status" value="1"/>
</dbReference>
<comment type="subcellular location">
    <subcellularLocation>
        <location evidence="1">Cell membrane</location>
    </subcellularLocation>
</comment>
<dbReference type="PANTHER" id="PTHR45621">
    <property type="entry name" value="OS01G0588500 PROTEIN-RELATED"/>
    <property type="match status" value="1"/>
</dbReference>
<evidence type="ECO:0000256" key="5">
    <source>
        <dbReference type="ARBA" id="ARBA00022679"/>
    </source>
</evidence>
<dbReference type="Gramene" id="rna9478">
    <property type="protein sequence ID" value="RHN73641.1"/>
    <property type="gene ID" value="gene9478"/>
</dbReference>
<keyword evidence="4" id="KW-0723">Serine/threonine-protein kinase</keyword>
<evidence type="ECO:0000256" key="7">
    <source>
        <dbReference type="ARBA" id="ARBA00022777"/>
    </source>
</evidence>
<evidence type="ECO:0000313" key="14">
    <source>
        <dbReference type="EnsemblPlants" id="AES65530"/>
    </source>
</evidence>
<keyword evidence="5 13" id="KW-0808">Transferase</keyword>
<dbReference type="Gene3D" id="3.30.200.20">
    <property type="entry name" value="Phosphorylase Kinase, domain 1"/>
    <property type="match status" value="1"/>
</dbReference>
<dbReference type="InterPro" id="IPR011009">
    <property type="entry name" value="Kinase-like_dom_sf"/>
</dbReference>
<evidence type="ECO:0000313" key="16">
    <source>
        <dbReference type="Proteomes" id="UP000265566"/>
    </source>
</evidence>
<reference evidence="13" key="5">
    <citation type="journal article" date="2018" name="Nat. Plants">
        <title>Whole-genome landscape of Medicago truncatula symbiotic genes.</title>
        <authorList>
            <person name="Pecrix Y."/>
            <person name="Gamas P."/>
            <person name="Carrere S."/>
        </authorList>
    </citation>
    <scope>NUCLEOTIDE SEQUENCE</scope>
    <source>
        <tissue evidence="13">Leaves</tissue>
    </source>
</reference>
<dbReference type="CDD" id="cd14066">
    <property type="entry name" value="STKc_IRAK"/>
    <property type="match status" value="1"/>
</dbReference>
<proteinExistence type="predicted"/>
<keyword evidence="7 12" id="KW-0418">Kinase</keyword>
<evidence type="ECO:0000256" key="2">
    <source>
        <dbReference type="ARBA" id="ARBA00012513"/>
    </source>
</evidence>
<evidence type="ECO:0000256" key="1">
    <source>
        <dbReference type="ARBA" id="ARBA00004236"/>
    </source>
</evidence>
<evidence type="ECO:0000256" key="10">
    <source>
        <dbReference type="SAM" id="MobiDB-lite"/>
    </source>
</evidence>
<evidence type="ECO:0000256" key="8">
    <source>
        <dbReference type="ARBA" id="ARBA00022821"/>
    </source>
</evidence>
<evidence type="ECO:0000313" key="15">
    <source>
        <dbReference type="Proteomes" id="UP000002051"/>
    </source>
</evidence>
<dbReference type="eggNOG" id="KOG1187">
    <property type="taxonomic scope" value="Eukaryota"/>
</dbReference>
<sequence length="543" mass="60587">MKLKWKSIFPASCFKGEYPSPKPKKVVATKPRSASTSTHRISIEELSNPNATEDLSISLAGSNLYAFTVAELKVITQQFSSSNHLGAGGFGPVHKGFIDDKVRPGLKAQSVAVKLLDLESKQGHKEWLTEVVVLGQLRDPHLVKLIGYCIEDEHRLLVYEYLPRGSLENQLFRRFSASLPWSTRMKIAVGAAKGLAFLHEAEQPVIFRDFKASNILLDSDYNAKLSDFGLAKDGPEGDDTHVSTRVMGTQGYAAPEYVMTGHLTAKSDVYSFGVVLLELLTGRKSVDKNRPQREQNLVDWARPMLIDSRKISKIMDPKLEGQYSEMGAKKAASLAYQCLSHRPKSRPTMSNVVKILEPLQDFDDIPIGPFVYTVPIDNNEVAKEKDQAKEYETNRERRRENDKYHRNGHRHHPLKSPKSPSPQSQSQSRPQSRPQPHLQIDKHRNGRESGLNSPLSHMNRNGRESGANSPSPHMNRNGRESGSNSPLPRINRNGRETGSNSPMPRINRNGRESGSNSPLPHINRNGRGSGSDSPSPDKKSYEN</sequence>
<dbReference type="EMBL" id="CM001218">
    <property type="protein sequence ID" value="AES65530.1"/>
    <property type="molecule type" value="Genomic_DNA"/>
</dbReference>
<evidence type="ECO:0000256" key="3">
    <source>
        <dbReference type="ARBA" id="ARBA00022475"/>
    </source>
</evidence>
<keyword evidence="3" id="KW-0472">Membrane</keyword>
<feature type="region of interest" description="Disordered" evidence="10">
    <location>
        <begin position="383"/>
        <end position="543"/>
    </location>
</feature>
<dbReference type="OMA" id="FHHHENH"/>
<protein>
    <recommendedName>
        <fullName evidence="2">non-specific serine/threonine protein kinase</fullName>
        <ecNumber evidence="2">2.7.11.1</ecNumber>
    </recommendedName>
</protein>
<feature type="compositionally biased region" description="Basic residues" evidence="10">
    <location>
        <begin position="406"/>
        <end position="415"/>
    </location>
</feature>
<dbReference type="Proteomes" id="UP000002051">
    <property type="component" value="Chromosome 2"/>
</dbReference>
<keyword evidence="3" id="KW-1003">Cell membrane</keyword>
<evidence type="ECO:0000256" key="9">
    <source>
        <dbReference type="ARBA" id="ARBA00022840"/>
    </source>
</evidence>
<feature type="compositionally biased region" description="Polar residues" evidence="10">
    <location>
        <begin position="466"/>
        <end position="486"/>
    </location>
</feature>
<keyword evidence="6" id="KW-0547">Nucleotide-binding</keyword>
<dbReference type="Proteomes" id="UP000265566">
    <property type="component" value="Chromosome 2"/>
</dbReference>
<evidence type="ECO:0000313" key="12">
    <source>
        <dbReference type="EMBL" id="AES65530.1"/>
    </source>
</evidence>
<evidence type="ECO:0000256" key="4">
    <source>
        <dbReference type="ARBA" id="ARBA00022527"/>
    </source>
</evidence>
<evidence type="ECO:0000259" key="11">
    <source>
        <dbReference type="PROSITE" id="PS50011"/>
    </source>
</evidence>
<reference evidence="12 15" key="1">
    <citation type="journal article" date="2011" name="Nature">
        <title>The Medicago genome provides insight into the evolution of rhizobial symbioses.</title>
        <authorList>
            <person name="Young N.D."/>
            <person name="Debelle F."/>
            <person name="Oldroyd G.E."/>
            <person name="Geurts R."/>
            <person name="Cannon S.B."/>
            <person name="Udvardi M.K."/>
            <person name="Benedito V.A."/>
            <person name="Mayer K.F."/>
            <person name="Gouzy J."/>
            <person name="Schoof H."/>
            <person name="Van de Peer Y."/>
            <person name="Proost S."/>
            <person name="Cook D.R."/>
            <person name="Meyers B.C."/>
            <person name="Spannagl M."/>
            <person name="Cheung F."/>
            <person name="De Mita S."/>
            <person name="Krishnakumar V."/>
            <person name="Gundlach H."/>
            <person name="Zhou S."/>
            <person name="Mudge J."/>
            <person name="Bharti A.K."/>
            <person name="Murray J.D."/>
            <person name="Naoumkina M.A."/>
            <person name="Rosen B."/>
            <person name="Silverstein K.A."/>
            <person name="Tang H."/>
            <person name="Rombauts S."/>
            <person name="Zhao P.X."/>
            <person name="Zhou P."/>
            <person name="Barbe V."/>
            <person name="Bardou P."/>
            <person name="Bechner M."/>
            <person name="Bellec A."/>
            <person name="Berger A."/>
            <person name="Berges H."/>
            <person name="Bidwell S."/>
            <person name="Bisseling T."/>
            <person name="Choisne N."/>
            <person name="Couloux A."/>
            <person name="Denny R."/>
            <person name="Deshpande S."/>
            <person name="Dai X."/>
            <person name="Doyle J.J."/>
            <person name="Dudez A.M."/>
            <person name="Farmer A.D."/>
            <person name="Fouteau S."/>
            <person name="Franken C."/>
            <person name="Gibelin C."/>
            <person name="Gish J."/>
            <person name="Goldstein S."/>
            <person name="Gonzalez A.J."/>
            <person name="Green P.J."/>
            <person name="Hallab A."/>
            <person name="Hartog M."/>
            <person name="Hua A."/>
            <person name="Humphray S.J."/>
            <person name="Jeong D.H."/>
            <person name="Jing Y."/>
            <person name="Jocker A."/>
            <person name="Kenton S.M."/>
            <person name="Kim D.J."/>
            <person name="Klee K."/>
            <person name="Lai H."/>
            <person name="Lang C."/>
            <person name="Lin S."/>
            <person name="Macmil S.L."/>
            <person name="Magdelenat G."/>
            <person name="Matthews L."/>
            <person name="McCorrison J."/>
            <person name="Monaghan E.L."/>
            <person name="Mun J.H."/>
            <person name="Najar F.Z."/>
            <person name="Nicholson C."/>
            <person name="Noirot C."/>
            <person name="O'Bleness M."/>
            <person name="Paule C.R."/>
            <person name="Poulain J."/>
            <person name="Prion F."/>
            <person name="Qin B."/>
            <person name="Qu C."/>
            <person name="Retzel E.F."/>
            <person name="Riddle C."/>
            <person name="Sallet E."/>
            <person name="Samain S."/>
            <person name="Samson N."/>
            <person name="Sanders I."/>
            <person name="Saurat O."/>
            <person name="Scarpelli C."/>
            <person name="Schiex T."/>
            <person name="Segurens B."/>
            <person name="Severin A.J."/>
            <person name="Sherrier D.J."/>
            <person name="Shi R."/>
            <person name="Sims S."/>
            <person name="Singer S.R."/>
            <person name="Sinharoy S."/>
            <person name="Sterck L."/>
            <person name="Viollet A."/>
            <person name="Wang B.B."/>
            <person name="Wang K."/>
            <person name="Wang M."/>
            <person name="Wang X."/>
            <person name="Warfsmann J."/>
            <person name="Weissenbach J."/>
            <person name="White D.D."/>
            <person name="White J.D."/>
            <person name="Wiley G.B."/>
            <person name="Wincker P."/>
            <person name="Xing Y."/>
            <person name="Yang L."/>
            <person name="Yao Z."/>
            <person name="Ying F."/>
            <person name="Zhai J."/>
            <person name="Zhou L."/>
            <person name="Zuber A."/>
            <person name="Denarie J."/>
            <person name="Dixon R.A."/>
            <person name="May G.D."/>
            <person name="Schwartz D.C."/>
            <person name="Rogers J."/>
            <person name="Quetier F."/>
            <person name="Town C.D."/>
            <person name="Roe B.A."/>
        </authorList>
    </citation>
    <scope>NUCLEOTIDE SEQUENCE [LARGE SCALE GENOMIC DNA]</scope>
    <source>
        <strain evidence="12">A17</strain>
        <strain evidence="14 15">cv. Jemalong A17</strain>
    </source>
</reference>
<dbReference type="Gene3D" id="1.10.510.10">
    <property type="entry name" value="Transferase(Phosphotransferase) domain 1"/>
    <property type="match status" value="1"/>
</dbReference>
<dbReference type="InterPro" id="IPR001245">
    <property type="entry name" value="Ser-Thr/Tyr_kinase_cat_dom"/>
</dbReference>
<dbReference type="InterPro" id="IPR000719">
    <property type="entry name" value="Prot_kinase_dom"/>
</dbReference>
<dbReference type="HOGENOM" id="CLU_000288_21_2_1"/>
<reference evidence="12 15" key="2">
    <citation type="journal article" date="2014" name="BMC Genomics">
        <title>An improved genome release (version Mt4.0) for the model legume Medicago truncatula.</title>
        <authorList>
            <person name="Tang H."/>
            <person name="Krishnakumar V."/>
            <person name="Bidwell S."/>
            <person name="Rosen B."/>
            <person name="Chan A."/>
            <person name="Zhou S."/>
            <person name="Gentzbittel L."/>
            <person name="Childs K.L."/>
            <person name="Yandell M."/>
            <person name="Gundlach H."/>
            <person name="Mayer K.F."/>
            <person name="Schwartz D.C."/>
            <person name="Town C.D."/>
        </authorList>
    </citation>
    <scope>GENOME REANNOTATION</scope>
    <source>
        <strain evidence="14 15">cv. Jemalong A17</strain>
    </source>
</reference>
<gene>
    <name evidence="14" type="primary">11443267</name>
    <name evidence="12" type="ordered locus">MTR_2g041960</name>
    <name evidence="13" type="ORF">MtrunA17_Chr2g0300711</name>
</gene>
<reference evidence="16" key="4">
    <citation type="journal article" date="2018" name="Nat. Plants">
        <title>Whole-genome landscape of Medicago truncatula symbiotic genes.</title>
        <authorList>
            <person name="Pecrix Y."/>
            <person name="Staton S.E."/>
            <person name="Sallet E."/>
            <person name="Lelandais-Briere C."/>
            <person name="Moreau S."/>
            <person name="Carrere S."/>
            <person name="Blein T."/>
            <person name="Jardinaud M.F."/>
            <person name="Latrasse D."/>
            <person name="Zouine M."/>
            <person name="Zahm M."/>
            <person name="Kreplak J."/>
            <person name="Mayjonade B."/>
            <person name="Satge C."/>
            <person name="Perez M."/>
            <person name="Cauet S."/>
            <person name="Marande W."/>
            <person name="Chantry-Darmon C."/>
            <person name="Lopez-Roques C."/>
            <person name="Bouchez O."/>
            <person name="Berard A."/>
            <person name="Debelle F."/>
            <person name="Munos S."/>
            <person name="Bendahmane A."/>
            <person name="Berges H."/>
            <person name="Niebel A."/>
            <person name="Buitink J."/>
            <person name="Frugier F."/>
            <person name="Benhamed M."/>
            <person name="Crespi M."/>
            <person name="Gouzy J."/>
            <person name="Gamas P."/>
        </authorList>
    </citation>
    <scope>NUCLEOTIDE SEQUENCE [LARGE SCALE GENOMIC DNA]</scope>
    <source>
        <strain evidence="16">cv. Jemalong A17</strain>
    </source>
</reference>
<name>G7IGC8_MEDTR</name>
<evidence type="ECO:0000256" key="6">
    <source>
        <dbReference type="ARBA" id="ARBA00022741"/>
    </source>
</evidence>
<dbReference type="PaxDb" id="3880-AES65530"/>
<dbReference type="GO" id="GO:0004674">
    <property type="term" value="F:protein serine/threonine kinase activity"/>
    <property type="evidence" value="ECO:0007669"/>
    <property type="project" value="UniProtKB-KW"/>
</dbReference>
<keyword evidence="8" id="KW-0611">Plant defense</keyword>
<dbReference type="FunFam" id="1.10.510.10:FF:000258">
    <property type="entry name" value="Probable serine/threonine-protein kinase PBL8"/>
    <property type="match status" value="1"/>
</dbReference>
<dbReference type="EnsemblPlants" id="AES65530">
    <property type="protein sequence ID" value="AES65530"/>
    <property type="gene ID" value="MTR_2g041960"/>
</dbReference>
<dbReference type="GO" id="GO:0005886">
    <property type="term" value="C:plasma membrane"/>
    <property type="evidence" value="ECO:0007669"/>
    <property type="project" value="UniProtKB-SubCell"/>
</dbReference>
<keyword evidence="15" id="KW-1185">Reference proteome</keyword>
<feature type="domain" description="Protein kinase" evidence="11">
    <location>
        <begin position="79"/>
        <end position="360"/>
    </location>
</feature>
<dbReference type="EMBL" id="PSQE01000002">
    <property type="protein sequence ID" value="RHN73641.1"/>
    <property type="molecule type" value="Genomic_DNA"/>
</dbReference>
<feature type="compositionally biased region" description="Basic and acidic residues" evidence="10">
    <location>
        <begin position="383"/>
        <end position="405"/>
    </location>
</feature>
<dbReference type="GO" id="GO:0005524">
    <property type="term" value="F:ATP binding"/>
    <property type="evidence" value="ECO:0007669"/>
    <property type="project" value="UniProtKB-KW"/>
</dbReference>
<dbReference type="PROSITE" id="PS50011">
    <property type="entry name" value="PROTEIN_KINASE_DOM"/>
    <property type="match status" value="1"/>
</dbReference>
<dbReference type="KEGG" id="mtr:11443267"/>
<evidence type="ECO:0000313" key="13">
    <source>
        <dbReference type="EMBL" id="RHN73641.1"/>
    </source>
</evidence>
<dbReference type="InterPro" id="IPR050823">
    <property type="entry name" value="Plant_Ser_Thr_Prot_Kinase"/>
</dbReference>
<dbReference type="SUPFAM" id="SSF56112">
    <property type="entry name" value="Protein kinase-like (PK-like)"/>
    <property type="match status" value="1"/>
</dbReference>
<dbReference type="EC" id="2.7.11.1" evidence="2"/>
<reference evidence="14" key="3">
    <citation type="submission" date="2015-04" db="UniProtKB">
        <authorList>
            <consortium name="EnsemblPlants"/>
        </authorList>
    </citation>
    <scope>IDENTIFICATION</scope>
    <source>
        <strain evidence="14">cv. Jemalong A17</strain>
    </source>
</reference>
<dbReference type="OrthoDB" id="4062651at2759"/>
<dbReference type="GO" id="GO:0006952">
    <property type="term" value="P:defense response"/>
    <property type="evidence" value="ECO:0007669"/>
    <property type="project" value="UniProtKB-KW"/>
</dbReference>
<accession>G7IGC8</accession>
<organism evidence="12 15">
    <name type="scientific">Medicago truncatula</name>
    <name type="common">Barrel medic</name>
    <name type="synonym">Medicago tribuloides</name>
    <dbReference type="NCBI Taxonomy" id="3880"/>
    <lineage>
        <taxon>Eukaryota</taxon>
        <taxon>Viridiplantae</taxon>
        <taxon>Streptophyta</taxon>
        <taxon>Embryophyta</taxon>
        <taxon>Tracheophyta</taxon>
        <taxon>Spermatophyta</taxon>
        <taxon>Magnoliopsida</taxon>
        <taxon>eudicotyledons</taxon>
        <taxon>Gunneridae</taxon>
        <taxon>Pentapetalae</taxon>
        <taxon>rosids</taxon>
        <taxon>fabids</taxon>
        <taxon>Fabales</taxon>
        <taxon>Fabaceae</taxon>
        <taxon>Papilionoideae</taxon>
        <taxon>50 kb inversion clade</taxon>
        <taxon>NPAAA clade</taxon>
        <taxon>Hologalegina</taxon>
        <taxon>IRL clade</taxon>
        <taxon>Trifolieae</taxon>
        <taxon>Medicago</taxon>
    </lineage>
</organism>
<keyword evidence="9" id="KW-0067">ATP-binding</keyword>
<feature type="compositionally biased region" description="Polar residues" evidence="10">
    <location>
        <begin position="450"/>
        <end position="459"/>
    </location>
</feature>